<proteinExistence type="predicted"/>
<sequence>MSAHKLPLDLIGIGTKVAVVGLIAGLVAEKAAPLNDMHPDPSVQVSLLSISMVLPSFWISLLAPICYLWALWSASDVFMRLHKGEGFGASVVKGLKDVGSNLIYGAIAAILIMPTLTALTEDRFRGLRYDFAIEPLTIGLIGLMLWLITQAGAKLQTDMDAYI</sequence>
<evidence type="ECO:0008006" key="4">
    <source>
        <dbReference type="Google" id="ProtNLM"/>
    </source>
</evidence>
<keyword evidence="1" id="KW-0812">Transmembrane</keyword>
<organism evidence="2 3">
    <name type="scientific">Asticcacaulis excentricus</name>
    <dbReference type="NCBI Taxonomy" id="78587"/>
    <lineage>
        <taxon>Bacteria</taxon>
        <taxon>Pseudomonadati</taxon>
        <taxon>Pseudomonadota</taxon>
        <taxon>Alphaproteobacteria</taxon>
        <taxon>Caulobacterales</taxon>
        <taxon>Caulobacteraceae</taxon>
        <taxon>Asticcacaulis</taxon>
    </lineage>
</organism>
<evidence type="ECO:0000313" key="3">
    <source>
        <dbReference type="Proteomes" id="UP000278756"/>
    </source>
</evidence>
<dbReference type="Proteomes" id="UP000278756">
    <property type="component" value="Chromosome 1"/>
</dbReference>
<keyword evidence="1" id="KW-0472">Membrane</keyword>
<dbReference type="OrthoDB" id="7172393at2"/>
<name>A0A3G9G2S0_9CAUL</name>
<reference evidence="3" key="2">
    <citation type="journal article" date="2017" name="Plant Physiol. Biochem.">
        <title>Differential oxidative and antioxidative response of duckweed Lemna minor toward plant growth promoting/inhibiting bacteria.</title>
        <authorList>
            <person name="Ishizawa H."/>
            <person name="Kuroda M."/>
            <person name="Morikawa M."/>
            <person name="Ike M."/>
        </authorList>
    </citation>
    <scope>NUCLEOTIDE SEQUENCE [LARGE SCALE GENOMIC DNA]</scope>
    <source>
        <strain evidence="3">M6</strain>
    </source>
</reference>
<reference evidence="3" key="1">
    <citation type="journal article" date="2017" name="Biotechnol. Biofuels">
        <title>Evaluation of environmental bacterial communities as a factor affecting the growth of duckweed Lemna minor.</title>
        <authorList>
            <person name="Ishizawa H."/>
            <person name="Kuroda M."/>
            <person name="Morikawa M."/>
            <person name="Ike M."/>
        </authorList>
    </citation>
    <scope>NUCLEOTIDE SEQUENCE [LARGE SCALE GENOMIC DNA]</scope>
    <source>
        <strain evidence="3">M6</strain>
    </source>
</reference>
<keyword evidence="1" id="KW-1133">Transmembrane helix</keyword>
<feature type="transmembrane region" description="Helical" evidence="1">
    <location>
        <begin position="6"/>
        <end position="27"/>
    </location>
</feature>
<dbReference type="RefSeq" id="WP_126420375.1">
    <property type="nucleotide sequence ID" value="NZ_AP018827.1"/>
</dbReference>
<feature type="transmembrane region" description="Helical" evidence="1">
    <location>
        <begin position="131"/>
        <end position="149"/>
    </location>
</feature>
<dbReference type="AlphaFoldDB" id="A0A3G9G2S0"/>
<evidence type="ECO:0000313" key="2">
    <source>
        <dbReference type="EMBL" id="BBF80145.1"/>
    </source>
</evidence>
<gene>
    <name evidence="2" type="ORF">EM6_0723</name>
</gene>
<evidence type="ECO:0000256" key="1">
    <source>
        <dbReference type="SAM" id="Phobius"/>
    </source>
</evidence>
<dbReference type="EMBL" id="AP018827">
    <property type="protein sequence ID" value="BBF80145.1"/>
    <property type="molecule type" value="Genomic_DNA"/>
</dbReference>
<accession>A0A3G9G2S0</accession>
<feature type="transmembrane region" description="Helical" evidence="1">
    <location>
        <begin position="47"/>
        <end position="72"/>
    </location>
</feature>
<protein>
    <recommendedName>
        <fullName evidence="4">DUF2975 domain-containing protein</fullName>
    </recommendedName>
</protein>
<feature type="transmembrane region" description="Helical" evidence="1">
    <location>
        <begin position="102"/>
        <end position="119"/>
    </location>
</feature>